<reference evidence="2 3" key="1">
    <citation type="journal article" date="2016" name="Mol. Biol. Evol.">
        <title>Comparative Genomics of Early-Diverging Mushroom-Forming Fungi Provides Insights into the Origins of Lignocellulose Decay Capabilities.</title>
        <authorList>
            <person name="Nagy L.G."/>
            <person name="Riley R."/>
            <person name="Tritt A."/>
            <person name="Adam C."/>
            <person name="Daum C."/>
            <person name="Floudas D."/>
            <person name="Sun H."/>
            <person name="Yadav J.S."/>
            <person name="Pangilinan J."/>
            <person name="Larsson K.H."/>
            <person name="Matsuura K."/>
            <person name="Barry K."/>
            <person name="Labutti K."/>
            <person name="Kuo R."/>
            <person name="Ohm R.A."/>
            <person name="Bhattacharya S.S."/>
            <person name="Shirouzu T."/>
            <person name="Yoshinaga Y."/>
            <person name="Martin F.M."/>
            <person name="Grigoriev I.V."/>
            <person name="Hibbett D.S."/>
        </authorList>
    </citation>
    <scope>NUCLEOTIDE SEQUENCE [LARGE SCALE GENOMIC DNA]</scope>
    <source>
        <strain evidence="2 3">HHB10207 ss-3</strain>
    </source>
</reference>
<feature type="compositionally biased region" description="Polar residues" evidence="1">
    <location>
        <begin position="119"/>
        <end position="138"/>
    </location>
</feature>
<accession>A0A166FT04</accession>
<proteinExistence type="predicted"/>
<name>A0A166FT04_9AGAM</name>
<evidence type="ECO:0000313" key="3">
    <source>
        <dbReference type="Proteomes" id="UP000076798"/>
    </source>
</evidence>
<feature type="region of interest" description="Disordered" evidence="1">
    <location>
        <begin position="1"/>
        <end position="34"/>
    </location>
</feature>
<dbReference type="Proteomes" id="UP000076798">
    <property type="component" value="Unassembled WGS sequence"/>
</dbReference>
<organism evidence="2 3">
    <name type="scientific">Sistotremastrum suecicum HHB10207 ss-3</name>
    <dbReference type="NCBI Taxonomy" id="1314776"/>
    <lineage>
        <taxon>Eukaryota</taxon>
        <taxon>Fungi</taxon>
        <taxon>Dikarya</taxon>
        <taxon>Basidiomycota</taxon>
        <taxon>Agaricomycotina</taxon>
        <taxon>Agaricomycetes</taxon>
        <taxon>Sistotremastrales</taxon>
        <taxon>Sistotremastraceae</taxon>
        <taxon>Sistotremastrum</taxon>
    </lineage>
</organism>
<gene>
    <name evidence="2" type="ORF">SISSUDRAFT_1059859</name>
</gene>
<evidence type="ECO:0000256" key="1">
    <source>
        <dbReference type="SAM" id="MobiDB-lite"/>
    </source>
</evidence>
<keyword evidence="3" id="KW-1185">Reference proteome</keyword>
<evidence type="ECO:0000313" key="2">
    <source>
        <dbReference type="EMBL" id="KZT40969.1"/>
    </source>
</evidence>
<sequence>MSASAPRLDALPNPEPLSSNVKHRPMDSDASQSPNVFESASVEVGILILAILGLLILSYIEHSKAASPEPPESNVAPSARSSDGRSKSHSSSLLSSSHPASSSSASQLPVSSFGDAGAQSWTSGRQTASSPPSQNMSSDFPEVTLSEDDLAVLHEPVIGKLIDINDSVIDSLYEKIPSSTPTSHSLRDWFFSVGRQTRMPPRKVLQARHAMESLPMLREDGELDTGDDQKVASA</sequence>
<protein>
    <submittedName>
        <fullName evidence="2">Uncharacterized protein</fullName>
    </submittedName>
</protein>
<dbReference type="AlphaFoldDB" id="A0A166FT04"/>
<dbReference type="EMBL" id="KV428026">
    <property type="protein sequence ID" value="KZT40969.1"/>
    <property type="molecule type" value="Genomic_DNA"/>
</dbReference>
<feature type="region of interest" description="Disordered" evidence="1">
    <location>
        <begin position="65"/>
        <end position="141"/>
    </location>
</feature>
<feature type="compositionally biased region" description="Low complexity" evidence="1">
    <location>
        <begin position="89"/>
        <end position="112"/>
    </location>
</feature>